<keyword evidence="3" id="KW-1185">Reference proteome</keyword>
<name>A0AAV3RUH0_LITER</name>
<gene>
    <name evidence="2" type="ORF">LIER_31285</name>
</gene>
<evidence type="ECO:0000313" key="3">
    <source>
        <dbReference type="Proteomes" id="UP001454036"/>
    </source>
</evidence>
<dbReference type="Proteomes" id="UP001454036">
    <property type="component" value="Unassembled WGS sequence"/>
</dbReference>
<sequence>MKDSTPLGGDVLETTVDDLGKDPVVEGMDVDLPTAIDTEPETTKVVVEGVLPRVPDTAAETTETMERPLSEEARVMPTVATANPFYLKLVLEFICNMTEDIDDIAGPNHHKVGVANMIPTTHSTSAFESLGRILYMISTGASFDLGRVLFDQTIEHAQSNAVLKPIAYPSIICSILLVQNEDILTADDNEDPPPGVITISPKLMEGTHVADVPLGPTADERASGSKIDATAKMLRDEIKYLDGVMQSTIARKSVLEARLRSLDGEDDPDADTVVGDSGAKAPQT</sequence>
<comment type="caution">
    <text evidence="2">The sequence shown here is derived from an EMBL/GenBank/DDBJ whole genome shotgun (WGS) entry which is preliminary data.</text>
</comment>
<protein>
    <submittedName>
        <fullName evidence="2">Uncharacterized protein</fullName>
    </submittedName>
</protein>
<accession>A0AAV3RUH0</accession>
<dbReference type="AlphaFoldDB" id="A0AAV3RUH0"/>
<feature type="region of interest" description="Disordered" evidence="1">
    <location>
        <begin position="261"/>
        <end position="284"/>
    </location>
</feature>
<evidence type="ECO:0000313" key="2">
    <source>
        <dbReference type="EMBL" id="GAA0183962.1"/>
    </source>
</evidence>
<reference evidence="2 3" key="1">
    <citation type="submission" date="2024-01" db="EMBL/GenBank/DDBJ databases">
        <title>The complete chloroplast genome sequence of Lithospermum erythrorhizon: insights into the phylogenetic relationship among Boraginaceae species and the maternal lineages of purple gromwells.</title>
        <authorList>
            <person name="Okada T."/>
            <person name="Watanabe K."/>
        </authorList>
    </citation>
    <scope>NUCLEOTIDE SEQUENCE [LARGE SCALE GENOMIC DNA]</scope>
</reference>
<organism evidence="2 3">
    <name type="scientific">Lithospermum erythrorhizon</name>
    <name type="common">Purple gromwell</name>
    <name type="synonym">Lithospermum officinale var. erythrorhizon</name>
    <dbReference type="NCBI Taxonomy" id="34254"/>
    <lineage>
        <taxon>Eukaryota</taxon>
        <taxon>Viridiplantae</taxon>
        <taxon>Streptophyta</taxon>
        <taxon>Embryophyta</taxon>
        <taxon>Tracheophyta</taxon>
        <taxon>Spermatophyta</taxon>
        <taxon>Magnoliopsida</taxon>
        <taxon>eudicotyledons</taxon>
        <taxon>Gunneridae</taxon>
        <taxon>Pentapetalae</taxon>
        <taxon>asterids</taxon>
        <taxon>lamiids</taxon>
        <taxon>Boraginales</taxon>
        <taxon>Boraginaceae</taxon>
        <taxon>Boraginoideae</taxon>
        <taxon>Lithospermeae</taxon>
        <taxon>Lithospermum</taxon>
    </lineage>
</organism>
<evidence type="ECO:0000256" key="1">
    <source>
        <dbReference type="SAM" id="MobiDB-lite"/>
    </source>
</evidence>
<proteinExistence type="predicted"/>
<dbReference type="EMBL" id="BAABME010011561">
    <property type="protein sequence ID" value="GAA0183962.1"/>
    <property type="molecule type" value="Genomic_DNA"/>
</dbReference>